<dbReference type="PANTHER" id="PTHR46401">
    <property type="entry name" value="GLYCOSYLTRANSFERASE WBBK-RELATED"/>
    <property type="match status" value="1"/>
</dbReference>
<dbReference type="Pfam" id="PF13439">
    <property type="entry name" value="Glyco_transf_4"/>
    <property type="match status" value="1"/>
</dbReference>
<dbReference type="GO" id="GO:0016757">
    <property type="term" value="F:glycosyltransferase activity"/>
    <property type="evidence" value="ECO:0007669"/>
    <property type="project" value="InterPro"/>
</dbReference>
<evidence type="ECO:0000259" key="3">
    <source>
        <dbReference type="Pfam" id="PF13439"/>
    </source>
</evidence>
<keyword evidence="1 4" id="KW-0808">Transferase</keyword>
<dbReference type="CDD" id="cd03809">
    <property type="entry name" value="GT4_MtfB-like"/>
    <property type="match status" value="1"/>
</dbReference>
<proteinExistence type="predicted"/>
<feature type="domain" description="Glycosyltransferase subfamily 4-like N-terminal" evidence="3">
    <location>
        <begin position="17"/>
        <end position="178"/>
    </location>
</feature>
<dbReference type="AlphaFoldDB" id="A0A0G0Q0J9"/>
<feature type="domain" description="Glycosyl transferase family 1" evidence="2">
    <location>
        <begin position="199"/>
        <end position="353"/>
    </location>
</feature>
<dbReference type="EMBL" id="LBWG01000016">
    <property type="protein sequence ID" value="KKR03935.1"/>
    <property type="molecule type" value="Genomic_DNA"/>
</dbReference>
<comment type="caution">
    <text evidence="4">The sequence shown here is derived from an EMBL/GenBank/DDBJ whole genome shotgun (WGS) entry which is preliminary data.</text>
</comment>
<gene>
    <name evidence="4" type="ORF">UT30_C0016G0006</name>
</gene>
<dbReference type="Pfam" id="PF00534">
    <property type="entry name" value="Glycos_transf_1"/>
    <property type="match status" value="1"/>
</dbReference>
<evidence type="ECO:0000313" key="4">
    <source>
        <dbReference type="EMBL" id="KKR03935.1"/>
    </source>
</evidence>
<accession>A0A0G0Q0J9</accession>
<name>A0A0G0Q0J9_9BACT</name>
<reference evidence="4 5" key="1">
    <citation type="journal article" date="2015" name="Nature">
        <title>rRNA introns, odd ribosomes, and small enigmatic genomes across a large radiation of phyla.</title>
        <authorList>
            <person name="Brown C.T."/>
            <person name="Hug L.A."/>
            <person name="Thomas B.C."/>
            <person name="Sharon I."/>
            <person name="Castelle C.J."/>
            <person name="Singh A."/>
            <person name="Wilkins M.J."/>
            <person name="Williams K.H."/>
            <person name="Banfield J.F."/>
        </authorList>
    </citation>
    <scope>NUCLEOTIDE SEQUENCE [LARGE SCALE GENOMIC DNA]</scope>
</reference>
<dbReference type="InterPro" id="IPR028098">
    <property type="entry name" value="Glyco_trans_4-like_N"/>
</dbReference>
<dbReference type="SUPFAM" id="SSF53756">
    <property type="entry name" value="UDP-Glycosyltransferase/glycogen phosphorylase"/>
    <property type="match status" value="1"/>
</dbReference>
<dbReference type="InterPro" id="IPR001296">
    <property type="entry name" value="Glyco_trans_1"/>
</dbReference>
<evidence type="ECO:0000256" key="1">
    <source>
        <dbReference type="ARBA" id="ARBA00022679"/>
    </source>
</evidence>
<dbReference type="Gene3D" id="3.40.50.2000">
    <property type="entry name" value="Glycogen Phosphorylase B"/>
    <property type="match status" value="2"/>
</dbReference>
<organism evidence="4 5">
    <name type="scientific">Candidatus Uhrbacteria bacterium GW2011_GWF2_39_13</name>
    <dbReference type="NCBI Taxonomy" id="1618995"/>
    <lineage>
        <taxon>Bacteria</taxon>
        <taxon>Candidatus Uhriibacteriota</taxon>
    </lineage>
</organism>
<dbReference type="PANTHER" id="PTHR46401:SF2">
    <property type="entry name" value="GLYCOSYLTRANSFERASE WBBK-RELATED"/>
    <property type="match status" value="1"/>
</dbReference>
<dbReference type="GO" id="GO:0009103">
    <property type="term" value="P:lipopolysaccharide biosynthetic process"/>
    <property type="evidence" value="ECO:0007669"/>
    <property type="project" value="TreeGrafter"/>
</dbReference>
<evidence type="ECO:0000313" key="5">
    <source>
        <dbReference type="Proteomes" id="UP000033935"/>
    </source>
</evidence>
<dbReference type="FunFam" id="3.40.50.2000:FF:000119">
    <property type="entry name" value="Glycosyl transferase group 1"/>
    <property type="match status" value="1"/>
</dbReference>
<dbReference type="Proteomes" id="UP000033935">
    <property type="component" value="Unassembled WGS sequence"/>
</dbReference>
<sequence>MNVGIDARMLGPDVGGGGLGRYVEQLVKELLQLDQKNRYLLFLKNQEQTEGIKKKNAQVCITNTHWYTFKEQWVMPRLIDREALDLVHFPHWNVPLRLQTPFVVTIHDLILLEEPRSAKATTRHPFVYAAKYQAYRLNLVHTLKKSKAIIAVSHYTKSSILKHFPSLPEEKIHVIYEGLTDLSQMVTRVSPKQFQELGSYFLYVGNAYPHKNLEKLVEAFSLFHKYHPEIHLVLTGRDDLFYQRLKKKVLEQKIDQETIHFILNPTDEELAQLYQAATLYLFPSRCEGFGLPPLEAMSFGVPILASNRSSLPEILGEAAVYFDPENVTDMIQTMEKLFTDPALQTQLKRKGYEQIKRYSWSEMAKQTLQIYESCV</sequence>
<protein>
    <submittedName>
        <fullName evidence="4">Glycosyl transferase family protein</fullName>
    </submittedName>
</protein>
<evidence type="ECO:0000259" key="2">
    <source>
        <dbReference type="Pfam" id="PF00534"/>
    </source>
</evidence>